<evidence type="ECO:0000313" key="3">
    <source>
        <dbReference type="Proteomes" id="UP000595197"/>
    </source>
</evidence>
<protein>
    <recommendedName>
        <fullName evidence="4">Lipoprotein</fullName>
    </recommendedName>
</protein>
<sequence length="183" mass="21168">MITRGPIVALSLLVMACVPTTGERYSPDWGGYSGRSQVEDLHWSCQAGNRRACVALGAAIERQQDARRDIWDRRDPWDRYGRRDRRDRDRHRYTRDNRFVPAPPVRRDISPPDLGAAAERRRDAERNRTMDRNDRDNPFLNDPRFQRDDDPRDPGAAARERQGGGNDRDNPFLNDPRFSGPAQ</sequence>
<organism evidence="2 3">
    <name type="scientific">Skermanella cutis</name>
    <dbReference type="NCBI Taxonomy" id="2775420"/>
    <lineage>
        <taxon>Bacteria</taxon>
        <taxon>Pseudomonadati</taxon>
        <taxon>Pseudomonadota</taxon>
        <taxon>Alphaproteobacteria</taxon>
        <taxon>Rhodospirillales</taxon>
        <taxon>Azospirillaceae</taxon>
        <taxon>Skermanella</taxon>
    </lineage>
</organism>
<feature type="region of interest" description="Disordered" evidence="1">
    <location>
        <begin position="94"/>
        <end position="183"/>
    </location>
</feature>
<feature type="compositionally biased region" description="Basic and acidic residues" evidence="1">
    <location>
        <begin position="118"/>
        <end position="137"/>
    </location>
</feature>
<gene>
    <name evidence="2" type="ORF">IGS68_00390</name>
</gene>
<accession>A0ABX7B5X8</accession>
<dbReference type="EMBL" id="CP067420">
    <property type="protein sequence ID" value="QQP89785.1"/>
    <property type="molecule type" value="Genomic_DNA"/>
</dbReference>
<dbReference type="RefSeq" id="WP_201076454.1">
    <property type="nucleotide sequence ID" value="NZ_CP067420.1"/>
</dbReference>
<evidence type="ECO:0000313" key="2">
    <source>
        <dbReference type="EMBL" id="QQP89785.1"/>
    </source>
</evidence>
<proteinExistence type="predicted"/>
<dbReference type="Proteomes" id="UP000595197">
    <property type="component" value="Chromosome"/>
</dbReference>
<evidence type="ECO:0008006" key="4">
    <source>
        <dbReference type="Google" id="ProtNLM"/>
    </source>
</evidence>
<feature type="compositionally biased region" description="Basic and acidic residues" evidence="1">
    <location>
        <begin position="144"/>
        <end position="170"/>
    </location>
</feature>
<name>A0ABX7B5X8_9PROT</name>
<evidence type="ECO:0000256" key="1">
    <source>
        <dbReference type="SAM" id="MobiDB-lite"/>
    </source>
</evidence>
<keyword evidence="3" id="KW-1185">Reference proteome</keyword>
<reference evidence="2" key="1">
    <citation type="submission" date="2021-02" db="EMBL/GenBank/DDBJ databases">
        <title>Skermanella TT6 skin isolate.</title>
        <authorList>
            <person name="Lee K."/>
            <person name="Ganzorig M."/>
        </authorList>
    </citation>
    <scope>NUCLEOTIDE SEQUENCE</scope>
    <source>
        <strain evidence="2">TT6</strain>
    </source>
</reference>
<dbReference type="PROSITE" id="PS51257">
    <property type="entry name" value="PROKAR_LIPOPROTEIN"/>
    <property type="match status" value="1"/>
</dbReference>